<dbReference type="InterPro" id="IPR011991">
    <property type="entry name" value="ArsR-like_HTH"/>
</dbReference>
<dbReference type="CDD" id="cd00158">
    <property type="entry name" value="RHOD"/>
    <property type="match status" value="1"/>
</dbReference>
<dbReference type="SMART" id="SM00418">
    <property type="entry name" value="HTH_ARSR"/>
    <property type="match status" value="1"/>
</dbReference>
<evidence type="ECO:0000256" key="1">
    <source>
        <dbReference type="ARBA" id="ARBA00023015"/>
    </source>
</evidence>
<name>A0A9Q4ASE3_9HYPH</name>
<comment type="caution">
    <text evidence="6">The sequence shown here is derived from an EMBL/GenBank/DDBJ whole genome shotgun (WGS) entry which is preliminary data.</text>
</comment>
<keyword evidence="3" id="KW-0804">Transcription</keyword>
<dbReference type="CDD" id="cd00090">
    <property type="entry name" value="HTH_ARSR"/>
    <property type="match status" value="1"/>
</dbReference>
<dbReference type="PRINTS" id="PR00778">
    <property type="entry name" value="HTHARSR"/>
</dbReference>
<evidence type="ECO:0000256" key="2">
    <source>
        <dbReference type="ARBA" id="ARBA00023125"/>
    </source>
</evidence>
<dbReference type="PANTHER" id="PTHR43132">
    <property type="entry name" value="ARSENICAL RESISTANCE OPERON REPRESSOR ARSR-RELATED"/>
    <property type="match status" value="1"/>
</dbReference>
<dbReference type="InterPro" id="IPR036388">
    <property type="entry name" value="WH-like_DNA-bd_sf"/>
</dbReference>
<dbReference type="InterPro" id="IPR001763">
    <property type="entry name" value="Rhodanese-like_dom"/>
</dbReference>
<dbReference type="InterPro" id="IPR036873">
    <property type="entry name" value="Rhodanese-like_dom_sf"/>
</dbReference>
<dbReference type="Proteomes" id="UP001060275">
    <property type="component" value="Unassembled WGS sequence"/>
</dbReference>
<dbReference type="PANTHER" id="PTHR43132:SF8">
    <property type="entry name" value="HTH-TYPE TRANSCRIPTIONAL REGULATOR KMTR"/>
    <property type="match status" value="1"/>
</dbReference>
<protein>
    <submittedName>
        <fullName evidence="6">Metalloregulator ArsR/SmtB family transcription factor</fullName>
    </submittedName>
</protein>
<dbReference type="EMBL" id="JAMWDU010000008">
    <property type="protein sequence ID" value="MCP8888974.1"/>
    <property type="molecule type" value="Genomic_DNA"/>
</dbReference>
<dbReference type="Pfam" id="PF00581">
    <property type="entry name" value="Rhodanese"/>
    <property type="match status" value="1"/>
</dbReference>
<dbReference type="Gene3D" id="3.40.250.10">
    <property type="entry name" value="Rhodanese-like domain"/>
    <property type="match status" value="1"/>
</dbReference>
<dbReference type="Gene3D" id="1.10.10.10">
    <property type="entry name" value="Winged helix-like DNA-binding domain superfamily/Winged helix DNA-binding domain"/>
    <property type="match status" value="1"/>
</dbReference>
<dbReference type="NCBIfam" id="NF033788">
    <property type="entry name" value="HTH_metalloreg"/>
    <property type="match status" value="1"/>
</dbReference>
<dbReference type="GO" id="GO:0003700">
    <property type="term" value="F:DNA-binding transcription factor activity"/>
    <property type="evidence" value="ECO:0007669"/>
    <property type="project" value="InterPro"/>
</dbReference>
<evidence type="ECO:0000259" key="4">
    <source>
        <dbReference type="PROSITE" id="PS50206"/>
    </source>
</evidence>
<evidence type="ECO:0000313" key="7">
    <source>
        <dbReference type="Proteomes" id="UP001060275"/>
    </source>
</evidence>
<keyword evidence="1" id="KW-0805">Transcription regulation</keyword>
<feature type="domain" description="HTH arsR-type" evidence="5">
    <location>
        <begin position="6"/>
        <end position="104"/>
    </location>
</feature>
<dbReference type="InterPro" id="IPR036390">
    <property type="entry name" value="WH_DNA-bd_sf"/>
</dbReference>
<dbReference type="SMART" id="SM00450">
    <property type="entry name" value="RHOD"/>
    <property type="match status" value="1"/>
</dbReference>
<dbReference type="RefSeq" id="WP_254676061.1">
    <property type="nucleotide sequence ID" value="NZ_JAMWDU010000008.1"/>
</dbReference>
<dbReference type="GO" id="GO:0003677">
    <property type="term" value="F:DNA binding"/>
    <property type="evidence" value="ECO:0007669"/>
    <property type="project" value="UniProtKB-KW"/>
</dbReference>
<dbReference type="InterPro" id="IPR001845">
    <property type="entry name" value="HTH_ArsR_DNA-bd_dom"/>
</dbReference>
<dbReference type="SUPFAM" id="SSF52821">
    <property type="entry name" value="Rhodanese/Cell cycle control phosphatase"/>
    <property type="match status" value="1"/>
</dbReference>
<evidence type="ECO:0000256" key="3">
    <source>
        <dbReference type="ARBA" id="ARBA00023163"/>
    </source>
</evidence>
<keyword evidence="7" id="KW-1185">Reference proteome</keyword>
<organism evidence="6 7">
    <name type="scientific">Devosia ureilytica</name>
    <dbReference type="NCBI Taxonomy" id="2952754"/>
    <lineage>
        <taxon>Bacteria</taxon>
        <taxon>Pseudomonadati</taxon>
        <taxon>Pseudomonadota</taxon>
        <taxon>Alphaproteobacteria</taxon>
        <taxon>Hyphomicrobiales</taxon>
        <taxon>Devosiaceae</taxon>
        <taxon>Devosia</taxon>
    </lineage>
</organism>
<keyword evidence="2" id="KW-0238">DNA-binding</keyword>
<dbReference type="PROSITE" id="PS50987">
    <property type="entry name" value="HTH_ARSR_2"/>
    <property type="match status" value="1"/>
</dbReference>
<dbReference type="Pfam" id="PF12840">
    <property type="entry name" value="HTH_20"/>
    <property type="match status" value="1"/>
</dbReference>
<reference evidence="6" key="1">
    <citation type="submission" date="2022-06" db="EMBL/GenBank/DDBJ databases">
        <title>Devosia sp. XJ19-45 genome assembly.</title>
        <authorList>
            <person name="Li B."/>
            <person name="Cai M."/>
            <person name="Nie G."/>
            <person name="Li W."/>
        </authorList>
    </citation>
    <scope>NUCLEOTIDE SEQUENCE</scope>
    <source>
        <strain evidence="6">XJ19-45</strain>
    </source>
</reference>
<sequence>MSIRNPKQALYDQFATVAKALGNPQRLELIEHLAQGPRSVDALASKLSLPIANVSQHLQAMRRAGLVASERDGKFINYRLADDSVLTAFAAIRAVAVRHSAEVERVVNGWFNRKDDMEPVSREELASRMKADLVTVIDVRPGDEFALGHLPGAINLPMSEIDRWLPELQSDREIVAYCRGPWCVLSFEAVAELRKRGFKARRLEDGMPEWKAAGMTVEHVQAGRIDT</sequence>
<gene>
    <name evidence="6" type="ORF">NF348_17815</name>
</gene>
<evidence type="ECO:0000259" key="5">
    <source>
        <dbReference type="PROSITE" id="PS50987"/>
    </source>
</evidence>
<dbReference type="InterPro" id="IPR051011">
    <property type="entry name" value="Metal_resp_trans_reg"/>
</dbReference>
<evidence type="ECO:0000313" key="6">
    <source>
        <dbReference type="EMBL" id="MCP8888974.1"/>
    </source>
</evidence>
<accession>A0A9Q4ASE3</accession>
<proteinExistence type="predicted"/>
<dbReference type="PROSITE" id="PS50206">
    <property type="entry name" value="RHODANESE_3"/>
    <property type="match status" value="1"/>
</dbReference>
<dbReference type="SUPFAM" id="SSF46785">
    <property type="entry name" value="Winged helix' DNA-binding domain"/>
    <property type="match status" value="1"/>
</dbReference>
<dbReference type="AlphaFoldDB" id="A0A9Q4ASE3"/>
<feature type="domain" description="Rhodanese" evidence="4">
    <location>
        <begin position="130"/>
        <end position="219"/>
    </location>
</feature>